<accession>A0A914LIX9</accession>
<protein>
    <submittedName>
        <fullName evidence="2">Uncharacterized protein</fullName>
    </submittedName>
</protein>
<evidence type="ECO:0000313" key="1">
    <source>
        <dbReference type="Proteomes" id="UP000887563"/>
    </source>
</evidence>
<evidence type="ECO:0000313" key="2">
    <source>
        <dbReference type="WBParaSite" id="Minc3s00556g14232"/>
    </source>
</evidence>
<dbReference type="InterPro" id="IPR009003">
    <property type="entry name" value="Peptidase_S1_PA"/>
</dbReference>
<organism evidence="1 2">
    <name type="scientific">Meloidogyne incognita</name>
    <name type="common">Southern root-knot nematode worm</name>
    <name type="synonym">Oxyuris incognita</name>
    <dbReference type="NCBI Taxonomy" id="6306"/>
    <lineage>
        <taxon>Eukaryota</taxon>
        <taxon>Metazoa</taxon>
        <taxon>Ecdysozoa</taxon>
        <taxon>Nematoda</taxon>
        <taxon>Chromadorea</taxon>
        <taxon>Rhabditida</taxon>
        <taxon>Tylenchina</taxon>
        <taxon>Tylenchomorpha</taxon>
        <taxon>Tylenchoidea</taxon>
        <taxon>Meloidogynidae</taxon>
        <taxon>Meloidogyninae</taxon>
        <taxon>Meloidogyne</taxon>
        <taxon>Meloidogyne incognita group</taxon>
    </lineage>
</organism>
<keyword evidence="1" id="KW-1185">Reference proteome</keyword>
<proteinExistence type="predicted"/>
<reference evidence="2" key="1">
    <citation type="submission" date="2022-11" db="UniProtKB">
        <authorList>
            <consortium name="WormBaseParasite"/>
        </authorList>
    </citation>
    <scope>IDENTIFICATION</scope>
</reference>
<dbReference type="Proteomes" id="UP000887563">
    <property type="component" value="Unplaced"/>
</dbReference>
<dbReference type="AlphaFoldDB" id="A0A914LIX9"/>
<dbReference type="WBParaSite" id="Minc3s00556g14232">
    <property type="protein sequence ID" value="Minc3s00556g14232"/>
    <property type="gene ID" value="Minc3s00556g14232"/>
</dbReference>
<dbReference type="SUPFAM" id="SSF50494">
    <property type="entry name" value="Trypsin-like serine proteases"/>
    <property type="match status" value="1"/>
</dbReference>
<name>A0A914LIX9_MELIC</name>
<sequence length="408" mass="46367">MPTTIAPNVGRTAAQCLESPLQFWCALFIWRRYAQEKFERSESNLVKVRLNGITSQVQLSPNGKLTLQSLQTVHLDAFGLTYQTKDMSDPNSMELTTVVYYDEINKCFDAPDSGWNYTFDIVLRPTNVSVDSRPCTPSRSSSPFSEVQGPLPSLNGITKYLFYIPHDQQKFQRACVVCISTFYFVTFRHMIHKDYKEGQQISVFRDSDNVQFVTVVRTINEDKDFILLKSRTQIVDFGPSFCTDRCLAQSLLFSGYGTENERGRLTGLSHKMGNSHFFTNWTDVIDGKEKVCGPYMIGTINIIGGDSGGAVWDCHGFYGLNLGTFKFQLTDSTDNFNFNEQLQLKQNEKEMLSKIFTNIDRAANHLFTNYMLLATDILADLWVAEGLDKSFLIDKSEVQQCGISKENY</sequence>